<evidence type="ECO:0000313" key="2">
    <source>
        <dbReference type="Proteomes" id="UP001234989"/>
    </source>
</evidence>
<dbReference type="AlphaFoldDB" id="A0AAF0QYT1"/>
<sequence>NGLESSFVSDVKAKQGLDLILIELREVVLNKSVEALSKGGDGVLRYQGCLCVPNIDDLKERILSKAHSFQYYIHP</sequence>
<proteinExistence type="predicted"/>
<dbReference type="Proteomes" id="UP001234989">
    <property type="component" value="Chromosome 6"/>
</dbReference>
<organism evidence="1 2">
    <name type="scientific">Solanum verrucosum</name>
    <dbReference type="NCBI Taxonomy" id="315347"/>
    <lineage>
        <taxon>Eukaryota</taxon>
        <taxon>Viridiplantae</taxon>
        <taxon>Streptophyta</taxon>
        <taxon>Embryophyta</taxon>
        <taxon>Tracheophyta</taxon>
        <taxon>Spermatophyta</taxon>
        <taxon>Magnoliopsida</taxon>
        <taxon>eudicotyledons</taxon>
        <taxon>Gunneridae</taxon>
        <taxon>Pentapetalae</taxon>
        <taxon>asterids</taxon>
        <taxon>lamiids</taxon>
        <taxon>Solanales</taxon>
        <taxon>Solanaceae</taxon>
        <taxon>Solanoideae</taxon>
        <taxon>Solaneae</taxon>
        <taxon>Solanum</taxon>
    </lineage>
</organism>
<accession>A0AAF0QYT1</accession>
<keyword evidence="2" id="KW-1185">Reference proteome</keyword>
<reference evidence="1" key="1">
    <citation type="submission" date="2023-08" db="EMBL/GenBank/DDBJ databases">
        <title>A de novo genome assembly of Solanum verrucosum Schlechtendal, a Mexican diploid species geographically isolated from the other diploid A-genome species in potato relatives.</title>
        <authorList>
            <person name="Hosaka K."/>
        </authorList>
    </citation>
    <scope>NUCLEOTIDE SEQUENCE</scope>
    <source>
        <tissue evidence="1">Young leaves</tissue>
    </source>
</reference>
<gene>
    <name evidence="1" type="ORF">MTR67_026367</name>
</gene>
<feature type="non-terminal residue" evidence="1">
    <location>
        <position position="75"/>
    </location>
</feature>
<name>A0AAF0QYT1_SOLVR</name>
<dbReference type="EMBL" id="CP133617">
    <property type="protein sequence ID" value="WMV32982.1"/>
    <property type="molecule type" value="Genomic_DNA"/>
</dbReference>
<evidence type="ECO:0000313" key="1">
    <source>
        <dbReference type="EMBL" id="WMV32982.1"/>
    </source>
</evidence>
<feature type="non-terminal residue" evidence="1">
    <location>
        <position position="1"/>
    </location>
</feature>
<protein>
    <submittedName>
        <fullName evidence="1">Uncharacterized protein</fullName>
    </submittedName>
</protein>